<evidence type="ECO:0000313" key="4">
    <source>
        <dbReference type="EMBL" id="ETW14341.1"/>
    </source>
</evidence>
<dbReference type="RefSeq" id="WP_081749573.1">
    <property type="nucleotide sequence ID" value="NZ_JASHIL010000005.1"/>
</dbReference>
<evidence type="ECO:0000256" key="2">
    <source>
        <dbReference type="ARBA" id="ARBA00023136"/>
    </source>
</evidence>
<dbReference type="Gene3D" id="3.30.1450.10">
    <property type="match status" value="1"/>
</dbReference>
<feature type="domain" description="Outer membrane protein assembly factor BamE" evidence="3">
    <location>
        <begin position="16"/>
        <end position="91"/>
    </location>
</feature>
<evidence type="ECO:0000256" key="1">
    <source>
        <dbReference type="ARBA" id="ARBA00022729"/>
    </source>
</evidence>
<evidence type="ECO:0000259" key="3">
    <source>
        <dbReference type="Pfam" id="PF04355"/>
    </source>
</evidence>
<dbReference type="GO" id="GO:0019867">
    <property type="term" value="C:outer membrane"/>
    <property type="evidence" value="ECO:0007669"/>
    <property type="project" value="InterPro"/>
</dbReference>
<dbReference type="EMBL" id="AQQW01000001">
    <property type="protein sequence ID" value="ETW14341.1"/>
    <property type="molecule type" value="Genomic_DNA"/>
</dbReference>
<accession>W4HQF1</accession>
<dbReference type="Proteomes" id="UP000019063">
    <property type="component" value="Unassembled WGS sequence"/>
</dbReference>
<dbReference type="InterPro" id="IPR007450">
    <property type="entry name" value="BamE_dom"/>
</dbReference>
<comment type="caution">
    <text evidence="4">The sequence shown here is derived from an EMBL/GenBank/DDBJ whole genome shotgun (WGS) entry which is preliminary data.</text>
</comment>
<organism evidence="4 5">
    <name type="scientific">Roseivivax marinus</name>
    <dbReference type="NCBI Taxonomy" id="1379903"/>
    <lineage>
        <taxon>Bacteria</taxon>
        <taxon>Pseudomonadati</taxon>
        <taxon>Pseudomonadota</taxon>
        <taxon>Alphaproteobacteria</taxon>
        <taxon>Rhodobacterales</taxon>
        <taxon>Roseobacteraceae</taxon>
        <taxon>Roseivivax</taxon>
    </lineage>
</organism>
<dbReference type="PATRIC" id="fig|1317118.6.peg.100"/>
<reference evidence="4 5" key="1">
    <citation type="journal article" date="2014" name="Antonie Van Leeuwenhoek">
        <title>Roseivivax atlanticus sp. nov., isolated from surface seawater of the Atlantic Ocean.</title>
        <authorList>
            <person name="Li G."/>
            <person name="Lai Q."/>
            <person name="Liu X."/>
            <person name="Sun F."/>
            <person name="Shao Z."/>
        </authorList>
    </citation>
    <scope>NUCLEOTIDE SEQUENCE [LARGE SCALE GENOMIC DNA]</scope>
    <source>
        <strain evidence="4 5">22II-s10s</strain>
    </source>
</reference>
<name>W4HQF1_9RHOB</name>
<dbReference type="InterPro" id="IPR037873">
    <property type="entry name" value="BamE-like"/>
</dbReference>
<dbReference type="Pfam" id="PF04355">
    <property type="entry name" value="BamE"/>
    <property type="match status" value="1"/>
</dbReference>
<sequence>MSAVLAGCAPQVSNHGYVPPEEDLARIVPGIDTRDTVTEVIGVPSSAGVLNDSGYYYISSTMSRFAWRAPQVVDREVVAISFTDGGVVRGIERYGLEDGRVVPLTRRVTDNAGGDIGFIRRLFGNIGRLQASDLLSN</sequence>
<keyword evidence="4" id="KW-0449">Lipoprotein</keyword>
<keyword evidence="5" id="KW-1185">Reference proteome</keyword>
<evidence type="ECO:0000313" key="5">
    <source>
        <dbReference type="Proteomes" id="UP000019063"/>
    </source>
</evidence>
<protein>
    <submittedName>
        <fullName evidence="4">SmpA/OmlA family lipoprotein</fullName>
    </submittedName>
</protein>
<dbReference type="STRING" id="1379903.ATO8_00490"/>
<gene>
    <name evidence="4" type="ORF">ATO8_00490</name>
</gene>
<keyword evidence="1" id="KW-0732">Signal</keyword>
<keyword evidence="2" id="KW-0472">Membrane</keyword>
<dbReference type="eggNOG" id="COG2913">
    <property type="taxonomic scope" value="Bacteria"/>
</dbReference>
<dbReference type="AlphaFoldDB" id="W4HQF1"/>
<proteinExistence type="predicted"/>